<dbReference type="AlphaFoldDB" id="A0A376ZPP5"/>
<dbReference type="Proteomes" id="UP000254503">
    <property type="component" value="Unassembled WGS sequence"/>
</dbReference>
<reference evidence="1 2" key="1">
    <citation type="submission" date="2018-06" db="EMBL/GenBank/DDBJ databases">
        <authorList>
            <consortium name="Pathogen Informatics"/>
            <person name="Doyle S."/>
        </authorList>
    </citation>
    <scope>NUCLEOTIDE SEQUENCE [LARGE SCALE GENOMIC DNA]</scope>
    <source>
        <strain evidence="1 2">NCTC9045</strain>
    </source>
</reference>
<evidence type="ECO:0000313" key="1">
    <source>
        <dbReference type="EMBL" id="STK69186.1"/>
    </source>
</evidence>
<accession>A0A376ZPP5</accession>
<gene>
    <name evidence="1" type="ORF">NCTC9045_06048</name>
</gene>
<organism evidence="1 2">
    <name type="scientific">Escherichia coli</name>
    <dbReference type="NCBI Taxonomy" id="562"/>
    <lineage>
        <taxon>Bacteria</taxon>
        <taxon>Pseudomonadati</taxon>
        <taxon>Pseudomonadota</taxon>
        <taxon>Gammaproteobacteria</taxon>
        <taxon>Enterobacterales</taxon>
        <taxon>Enterobacteriaceae</taxon>
        <taxon>Escherichia</taxon>
    </lineage>
</organism>
<name>A0A376ZPP5_ECOLX</name>
<protein>
    <submittedName>
        <fullName evidence="1">Transposase</fullName>
    </submittedName>
</protein>
<dbReference type="EMBL" id="UGDD01000003">
    <property type="protein sequence ID" value="STK69186.1"/>
    <property type="molecule type" value="Genomic_DNA"/>
</dbReference>
<sequence>MSVEIARLKRQLAERDEELASLQKAATYFAKRLK</sequence>
<proteinExistence type="predicted"/>
<evidence type="ECO:0000313" key="2">
    <source>
        <dbReference type="Proteomes" id="UP000254503"/>
    </source>
</evidence>